<name>A0A2C9WM34_MANES</name>
<dbReference type="Gramene" id="Manes.01G102200.3.v8.1">
    <property type="protein sequence ID" value="Manes.01G102200.3.v8.1.CDS.1"/>
    <property type="gene ID" value="Manes.01G102200.v8.1"/>
</dbReference>
<dbReference type="EMBL" id="CM004387">
    <property type="protein sequence ID" value="OAY60301.1"/>
    <property type="molecule type" value="Genomic_DNA"/>
</dbReference>
<accession>A0A2C9WM34</accession>
<dbReference type="InterPro" id="IPR039252">
    <property type="entry name" value="RALFL27"/>
</dbReference>
<keyword evidence="3" id="KW-1185">Reference proteome</keyword>
<gene>
    <name evidence="2" type="ORF">MANES_01G102200v8</name>
</gene>
<dbReference type="AlphaFoldDB" id="A0A2C9WM34"/>
<evidence type="ECO:0000256" key="1">
    <source>
        <dbReference type="SAM" id="SignalP"/>
    </source>
</evidence>
<reference evidence="3" key="1">
    <citation type="journal article" date="2016" name="Nat. Biotechnol.">
        <title>Sequencing wild and cultivated cassava and related species reveals extensive interspecific hybridization and genetic diversity.</title>
        <authorList>
            <person name="Bredeson J.V."/>
            <person name="Lyons J.B."/>
            <person name="Prochnik S.E."/>
            <person name="Wu G.A."/>
            <person name="Ha C.M."/>
            <person name="Edsinger-Gonzales E."/>
            <person name="Grimwood J."/>
            <person name="Schmutz J."/>
            <person name="Rabbi I.Y."/>
            <person name="Egesi C."/>
            <person name="Nauluvula P."/>
            <person name="Lebot V."/>
            <person name="Ndunguru J."/>
            <person name="Mkamilo G."/>
            <person name="Bart R.S."/>
            <person name="Setter T.L."/>
            <person name="Gleadow R.M."/>
            <person name="Kulakow P."/>
            <person name="Ferguson M.E."/>
            <person name="Rounsley S."/>
            <person name="Rokhsar D.S."/>
        </authorList>
    </citation>
    <scope>NUCLEOTIDE SEQUENCE [LARGE SCALE GENOMIC DNA]</scope>
    <source>
        <strain evidence="3">cv. AM560-2</strain>
    </source>
</reference>
<dbReference type="PROSITE" id="PS51257">
    <property type="entry name" value="PROKAR_LIPOPROTEIN"/>
    <property type="match status" value="1"/>
</dbReference>
<evidence type="ECO:0000313" key="3">
    <source>
        <dbReference type="Proteomes" id="UP000091857"/>
    </source>
</evidence>
<protein>
    <submittedName>
        <fullName evidence="2">Uncharacterized protein</fullName>
    </submittedName>
</protein>
<keyword evidence="1" id="KW-0732">Signal</keyword>
<proteinExistence type="predicted"/>
<evidence type="ECO:0000313" key="2">
    <source>
        <dbReference type="EMBL" id="OAY60301.1"/>
    </source>
</evidence>
<dbReference type="PANTHER" id="PTHR39112:SF1">
    <property type="entry name" value="PROTEIN RALF-LIKE 27"/>
    <property type="match status" value="1"/>
</dbReference>
<sequence>MKARLALSLLLAMMLVISGCVAASMEENTTNSSCMCNVITAQRILEESDAGHETHIHYGSMGSQAFCNSAIYGNCIRPFGPMHRPCSFYNRCKRM</sequence>
<comment type="caution">
    <text evidence="2">The sequence shown here is derived from an EMBL/GenBank/DDBJ whole genome shotgun (WGS) entry which is preliminary data.</text>
</comment>
<feature type="chain" id="PRO_5013107357" evidence="1">
    <location>
        <begin position="23"/>
        <end position="95"/>
    </location>
</feature>
<feature type="signal peptide" evidence="1">
    <location>
        <begin position="1"/>
        <end position="22"/>
    </location>
</feature>
<dbReference type="PANTHER" id="PTHR39112">
    <property type="entry name" value="PROTEIN RALF-LIKE 27-RELATED"/>
    <property type="match status" value="1"/>
</dbReference>
<organism evidence="2 3">
    <name type="scientific">Manihot esculenta</name>
    <name type="common">Cassava</name>
    <name type="synonym">Jatropha manihot</name>
    <dbReference type="NCBI Taxonomy" id="3983"/>
    <lineage>
        <taxon>Eukaryota</taxon>
        <taxon>Viridiplantae</taxon>
        <taxon>Streptophyta</taxon>
        <taxon>Embryophyta</taxon>
        <taxon>Tracheophyta</taxon>
        <taxon>Spermatophyta</taxon>
        <taxon>Magnoliopsida</taxon>
        <taxon>eudicotyledons</taxon>
        <taxon>Gunneridae</taxon>
        <taxon>Pentapetalae</taxon>
        <taxon>rosids</taxon>
        <taxon>fabids</taxon>
        <taxon>Malpighiales</taxon>
        <taxon>Euphorbiaceae</taxon>
        <taxon>Crotonoideae</taxon>
        <taxon>Manihoteae</taxon>
        <taxon>Manihot</taxon>
    </lineage>
</organism>
<dbReference type="Proteomes" id="UP000091857">
    <property type="component" value="Chromosome 1"/>
</dbReference>